<evidence type="ECO:0000313" key="5">
    <source>
        <dbReference type="EMBL" id="SFJ16259.1"/>
    </source>
</evidence>
<dbReference type="InterPro" id="IPR000524">
    <property type="entry name" value="Tscrpt_reg_HTH_GntR"/>
</dbReference>
<dbReference type="SUPFAM" id="SSF46785">
    <property type="entry name" value="Winged helix' DNA-binding domain"/>
    <property type="match status" value="1"/>
</dbReference>
<dbReference type="CDD" id="cd07377">
    <property type="entry name" value="WHTH_GntR"/>
    <property type="match status" value="1"/>
</dbReference>
<name>A0A1I3P4A0_9PSED</name>
<dbReference type="STRING" id="425504.SAMN05216206_3571"/>
<accession>A0A1I3P4A0</accession>
<dbReference type="InterPro" id="IPR012702">
    <property type="entry name" value="CP_lyase_PhnF"/>
</dbReference>
<dbReference type="PANTHER" id="PTHR44846">
    <property type="entry name" value="MANNOSYL-D-GLYCERATE TRANSPORT/METABOLISM SYSTEM REPRESSOR MNGR-RELATED"/>
    <property type="match status" value="1"/>
</dbReference>
<dbReference type="GO" id="GO:0003700">
    <property type="term" value="F:DNA-binding transcription factor activity"/>
    <property type="evidence" value="ECO:0007669"/>
    <property type="project" value="InterPro"/>
</dbReference>
<dbReference type="Gene3D" id="1.10.10.10">
    <property type="entry name" value="Winged helix-like DNA-binding domain superfamily/Winged helix DNA-binding domain"/>
    <property type="match status" value="1"/>
</dbReference>
<dbReference type="SUPFAM" id="SSF64288">
    <property type="entry name" value="Chorismate lyase-like"/>
    <property type="match status" value="1"/>
</dbReference>
<dbReference type="Pfam" id="PF07702">
    <property type="entry name" value="UTRA"/>
    <property type="match status" value="1"/>
</dbReference>
<dbReference type="Proteomes" id="UP000243606">
    <property type="component" value="Unassembled WGS sequence"/>
</dbReference>
<sequence length="239" mass="26610">MPFLAMHLSRQPGPLYRELAGVLRDELQRMNPGDYLPAEVRLAARFAVNRHTLRRAVDELVLEGRLLRQQGKGTRVLAKPMIYPMQAASAYSASLSALGHQVEAQLLLRRVRPASHEERGYLQLSAAAQVLELTTLRLIQGQPVSLIRHAFSLLHAPLLADYQGGSLRQHLSQRGLPLTRTFSLIGARLPSREEAARLLMPKHAPLLSVQTLSRDLAGQPVELSLSTSRADRFQFQLAL</sequence>
<dbReference type="AlphaFoldDB" id="A0A1I3P4A0"/>
<gene>
    <name evidence="5" type="ORF">SAMN05216206_3571</name>
</gene>
<keyword evidence="6" id="KW-1185">Reference proteome</keyword>
<dbReference type="PRINTS" id="PR00035">
    <property type="entry name" value="HTHGNTR"/>
</dbReference>
<evidence type="ECO:0000256" key="2">
    <source>
        <dbReference type="ARBA" id="ARBA00023125"/>
    </source>
</evidence>
<dbReference type="InterPro" id="IPR050679">
    <property type="entry name" value="Bact_HTH_transcr_reg"/>
</dbReference>
<dbReference type="Gene3D" id="3.40.1410.10">
    <property type="entry name" value="Chorismate lyase-like"/>
    <property type="match status" value="1"/>
</dbReference>
<dbReference type="InterPro" id="IPR036388">
    <property type="entry name" value="WH-like_DNA-bd_sf"/>
</dbReference>
<evidence type="ECO:0000313" key="6">
    <source>
        <dbReference type="Proteomes" id="UP000243606"/>
    </source>
</evidence>
<dbReference type="InterPro" id="IPR011663">
    <property type="entry name" value="UTRA"/>
</dbReference>
<evidence type="ECO:0000259" key="4">
    <source>
        <dbReference type="PROSITE" id="PS50949"/>
    </source>
</evidence>
<dbReference type="SMART" id="SM00345">
    <property type="entry name" value="HTH_GNTR"/>
    <property type="match status" value="1"/>
</dbReference>
<dbReference type="GO" id="GO:0003677">
    <property type="term" value="F:DNA binding"/>
    <property type="evidence" value="ECO:0007669"/>
    <property type="project" value="UniProtKB-KW"/>
</dbReference>
<evidence type="ECO:0000256" key="3">
    <source>
        <dbReference type="ARBA" id="ARBA00023163"/>
    </source>
</evidence>
<dbReference type="PANTHER" id="PTHR44846:SF16">
    <property type="entry name" value="TRANSCRIPTIONAL REGULATOR PHNF-RELATED"/>
    <property type="match status" value="1"/>
</dbReference>
<feature type="domain" description="HTH gntR-type" evidence="4">
    <location>
        <begin position="13"/>
        <end position="79"/>
    </location>
</feature>
<dbReference type="NCBIfam" id="TIGR02325">
    <property type="entry name" value="C_P_lyase_phnF"/>
    <property type="match status" value="1"/>
</dbReference>
<dbReference type="Pfam" id="PF00392">
    <property type="entry name" value="GntR"/>
    <property type="match status" value="1"/>
</dbReference>
<dbReference type="SMART" id="SM00866">
    <property type="entry name" value="UTRA"/>
    <property type="match status" value="1"/>
</dbReference>
<protein>
    <submittedName>
        <fullName evidence="5">Transcriptional regulator, GntR family</fullName>
    </submittedName>
</protein>
<keyword evidence="2" id="KW-0238">DNA-binding</keyword>
<dbReference type="InterPro" id="IPR036390">
    <property type="entry name" value="WH_DNA-bd_sf"/>
</dbReference>
<keyword evidence="1" id="KW-0805">Transcription regulation</keyword>
<dbReference type="EMBL" id="FOQL01000006">
    <property type="protein sequence ID" value="SFJ16259.1"/>
    <property type="molecule type" value="Genomic_DNA"/>
</dbReference>
<keyword evidence="3" id="KW-0804">Transcription</keyword>
<dbReference type="PROSITE" id="PS50949">
    <property type="entry name" value="HTH_GNTR"/>
    <property type="match status" value="1"/>
</dbReference>
<proteinExistence type="predicted"/>
<dbReference type="InterPro" id="IPR028978">
    <property type="entry name" value="Chorismate_lyase_/UTRA_dom_sf"/>
</dbReference>
<organism evidence="5 6">
    <name type="scientific">Pseudomonas guineae</name>
    <dbReference type="NCBI Taxonomy" id="425504"/>
    <lineage>
        <taxon>Bacteria</taxon>
        <taxon>Pseudomonadati</taxon>
        <taxon>Pseudomonadota</taxon>
        <taxon>Gammaproteobacteria</taxon>
        <taxon>Pseudomonadales</taxon>
        <taxon>Pseudomonadaceae</taxon>
        <taxon>Pseudomonas</taxon>
    </lineage>
</organism>
<reference evidence="6" key="1">
    <citation type="submission" date="2016-10" db="EMBL/GenBank/DDBJ databases">
        <authorList>
            <person name="Varghese N."/>
            <person name="Submissions S."/>
        </authorList>
    </citation>
    <scope>NUCLEOTIDE SEQUENCE [LARGE SCALE GENOMIC DNA]</scope>
    <source>
        <strain evidence="6">LMG 24016</strain>
    </source>
</reference>
<evidence type="ECO:0000256" key="1">
    <source>
        <dbReference type="ARBA" id="ARBA00023015"/>
    </source>
</evidence>